<keyword evidence="5" id="KW-0539">Nucleus</keyword>
<feature type="compositionally biased region" description="Polar residues" evidence="7">
    <location>
        <begin position="139"/>
        <end position="150"/>
    </location>
</feature>
<feature type="compositionally biased region" description="Polar residues" evidence="7">
    <location>
        <begin position="844"/>
        <end position="857"/>
    </location>
</feature>
<sequence>MGSKKHKKHSKTSRDDDDMPMEPSPQPVAASSGSATPKSGIKLVLKVGGSAAPAGSASPASSGSSNAPNAPLVAYSSTVPAPTPLYPGGYPPTSGISLRLVTNPDNAECTVKKVENPIANGGGTGVGGTSGGTSGGGAQSDTLSEASSHLQQHRHKKSEKKKKKKKKHHHHHSHCHHHKDHHKHHHGGEKRKDRADGDGSGGLGGSSGIGGSGGGGHNVGGATGDDDDDADLEPPPPKRAVTETIDNQPPLPEVPLRSPVGVSTSGPREVSPLHRLLGVLLELVRKRDTYEFFAWPVNDAIAPGYSTIIQRPMDLSTMKRRLDNREYSTLEAFRADIRLICDNATTYNQPDTIYYKEARKLWRHAQKIVSKEHILQLDPELKYIGSVPVEQLGFDLRTRTPEPVEEMTPRLTRNRVQSNSTGRGAANDDEMVGRATDRSDERAVPTVKISLAASVVEQALATVGAPGSPAVVTRDDKEGVLAAVARSERVASVGGAASAGASPVIERTYTQDGKREDQKDVTGKEPQTRSTGHETAAVVNGDVTMAGASPLRPVSPPGLAKKSKPDDEQQQLHQQSQAIPSDDAPAAEILAHAQRMARGAANRLAMLKPNTDYAFLLQNDDERPNFHMFTGSTTLNILNPDVTLTDKYVGLRPAELPVPPQKVDLEMLVGKLPYGMSNLVDFKDEARSVAKPINYLTNDNGPPFSTFAPHYDSSFSNLTKIESDLVYQTYGDELGVQYADSIMHFAKDCDYLMNMVDNLLDTLTGGQHSKTLKLVRSGELLRDPEDEESMSSDKQPQKEKDNGKSAGTSGTSQADKDKPNQKVQTAEKVSPANEKPSMEKQQDKSTAASNGPTNQPTAVLANGTDAAKCNGNAMHGANAMSVSAVSSINKATLPNGHAPPVSSVPAGLPVNSSLHNGVPQTTPVVTSNVPSPQLVNTPQTQMINPASQMPSQHLQQAQQQTSPPHLQHQQHLHHPCMGLANHNQQTTLPSTNSGPSNVAAANHFVPGVPTAVGNHFAMNNLRRTPPASGSVASSGPSGHMSPAVGPGSGTPVAAANIAGPMGAPVGSGLVAKSMAGSLHQGGLPTQPLVHGSAAGMGLNVATGQHGGSPIGSSPAGSPVVVSRTPTPASTNVGGATTGGANGAPASSAATATSGEKEQKLQAKLAESTEMIERLTRLQRERLSQPPPPHLGMTQGPSPTELQLAEKLAATLSELASHAKPGSIVSVDAIRRAMGITLLPPGQSSKPQQPPQVATTQMNPTSQTGGFAQPTTSHPAHTSSNANEKKTQ</sequence>
<feature type="domain" description="Bromo" evidence="8">
    <location>
        <begin position="285"/>
        <end position="355"/>
    </location>
</feature>
<proteinExistence type="predicted"/>
<dbReference type="Pfam" id="PF00439">
    <property type="entry name" value="Bromodomain"/>
    <property type="match status" value="1"/>
</dbReference>
<feature type="region of interest" description="Disordered" evidence="7">
    <location>
        <begin position="1"/>
        <end position="88"/>
    </location>
</feature>
<keyword evidence="2" id="KW-0805">Transcription regulation</keyword>
<feature type="compositionally biased region" description="Basic and acidic residues" evidence="7">
    <location>
        <begin position="431"/>
        <end position="440"/>
    </location>
</feature>
<dbReference type="InterPro" id="IPR051831">
    <property type="entry name" value="Bromodomain_contain_prot"/>
</dbReference>
<dbReference type="Gene3D" id="1.20.920.10">
    <property type="entry name" value="Bromodomain-like"/>
    <property type="match status" value="1"/>
</dbReference>
<feature type="compositionally biased region" description="Low complexity" evidence="7">
    <location>
        <begin position="48"/>
        <end position="71"/>
    </location>
</feature>
<name>A0A1V9X9H4_9ACAR</name>
<evidence type="ECO:0000256" key="1">
    <source>
        <dbReference type="ARBA" id="ARBA00004123"/>
    </source>
</evidence>
<organism evidence="9 10">
    <name type="scientific">Tropilaelaps mercedesae</name>
    <dbReference type="NCBI Taxonomy" id="418985"/>
    <lineage>
        <taxon>Eukaryota</taxon>
        <taxon>Metazoa</taxon>
        <taxon>Ecdysozoa</taxon>
        <taxon>Arthropoda</taxon>
        <taxon>Chelicerata</taxon>
        <taxon>Arachnida</taxon>
        <taxon>Acari</taxon>
        <taxon>Parasitiformes</taxon>
        <taxon>Mesostigmata</taxon>
        <taxon>Gamasina</taxon>
        <taxon>Dermanyssoidea</taxon>
        <taxon>Laelapidae</taxon>
        <taxon>Tropilaelaps</taxon>
    </lineage>
</organism>
<evidence type="ECO:0000313" key="10">
    <source>
        <dbReference type="Proteomes" id="UP000192247"/>
    </source>
</evidence>
<dbReference type="SUPFAM" id="SSF47370">
    <property type="entry name" value="Bromodomain"/>
    <property type="match status" value="1"/>
</dbReference>
<feature type="region of interest" description="Disordered" evidence="7">
    <location>
        <begin position="112"/>
        <end position="269"/>
    </location>
</feature>
<protein>
    <recommendedName>
        <fullName evidence="8">Bromo domain-containing protein</fullName>
    </recommendedName>
</protein>
<evidence type="ECO:0000256" key="4">
    <source>
        <dbReference type="ARBA" id="ARBA00023163"/>
    </source>
</evidence>
<dbReference type="PANTHER" id="PTHR22881">
    <property type="entry name" value="BROMODOMAIN CONTAINING PROTEIN"/>
    <property type="match status" value="1"/>
</dbReference>
<feature type="region of interest" description="Disordered" evidence="7">
    <location>
        <begin position="774"/>
        <end position="859"/>
    </location>
</feature>
<feature type="region of interest" description="Disordered" evidence="7">
    <location>
        <begin position="415"/>
        <end position="440"/>
    </location>
</feature>
<dbReference type="Proteomes" id="UP000192247">
    <property type="component" value="Unassembled WGS sequence"/>
</dbReference>
<evidence type="ECO:0000256" key="2">
    <source>
        <dbReference type="ARBA" id="ARBA00023015"/>
    </source>
</evidence>
<feature type="compositionally biased region" description="Basic and acidic residues" evidence="7">
    <location>
        <begin position="512"/>
        <end position="527"/>
    </location>
</feature>
<evidence type="ECO:0000256" key="6">
    <source>
        <dbReference type="PROSITE-ProRule" id="PRU00035"/>
    </source>
</evidence>
<dbReference type="PANTHER" id="PTHR22881:SF27">
    <property type="entry name" value="BROMODOMAIN CONTAINING 7_9"/>
    <property type="match status" value="1"/>
</dbReference>
<gene>
    <name evidence="9" type="ORF">BIW11_11890</name>
</gene>
<reference evidence="9 10" key="1">
    <citation type="journal article" date="2017" name="Gigascience">
        <title>Draft genome of the honey bee ectoparasitic mite, Tropilaelaps mercedesae, is shaped by the parasitic life history.</title>
        <authorList>
            <person name="Dong X."/>
            <person name="Armstrong S.D."/>
            <person name="Xia D."/>
            <person name="Makepeace B.L."/>
            <person name="Darby A.C."/>
            <person name="Kadowaki T."/>
        </authorList>
    </citation>
    <scope>NUCLEOTIDE SEQUENCE [LARGE SCALE GENOMIC DNA]</scope>
    <source>
        <strain evidence="9">Wuxi-XJTLU</strain>
    </source>
</reference>
<dbReference type="InterPro" id="IPR036427">
    <property type="entry name" value="Bromodomain-like_sf"/>
</dbReference>
<feature type="region of interest" description="Disordered" evidence="7">
    <location>
        <begin position="503"/>
        <end position="582"/>
    </location>
</feature>
<accession>A0A1V9X9H4</accession>
<dbReference type="InterPro" id="IPR021900">
    <property type="entry name" value="DUF3512"/>
</dbReference>
<dbReference type="FunCoup" id="A0A1V9X9H4">
    <property type="interactions" value="1816"/>
</dbReference>
<dbReference type="STRING" id="418985.A0A1V9X9H4"/>
<comment type="caution">
    <text evidence="9">The sequence shown here is derived from an EMBL/GenBank/DDBJ whole genome shotgun (WGS) entry which is preliminary data.</text>
</comment>
<dbReference type="PROSITE" id="PS50014">
    <property type="entry name" value="BROMODOMAIN_2"/>
    <property type="match status" value="1"/>
</dbReference>
<dbReference type="InterPro" id="IPR001487">
    <property type="entry name" value="Bromodomain"/>
</dbReference>
<dbReference type="OrthoDB" id="21648at2759"/>
<dbReference type="GO" id="GO:0006357">
    <property type="term" value="P:regulation of transcription by RNA polymerase II"/>
    <property type="evidence" value="ECO:0007669"/>
    <property type="project" value="TreeGrafter"/>
</dbReference>
<evidence type="ECO:0000259" key="8">
    <source>
        <dbReference type="PROSITE" id="PS50014"/>
    </source>
</evidence>
<dbReference type="SMART" id="SM00297">
    <property type="entry name" value="BROMO"/>
    <property type="match status" value="1"/>
</dbReference>
<evidence type="ECO:0000256" key="7">
    <source>
        <dbReference type="SAM" id="MobiDB-lite"/>
    </source>
</evidence>
<feature type="compositionally biased region" description="Basic residues" evidence="7">
    <location>
        <begin position="151"/>
        <end position="189"/>
    </location>
</feature>
<dbReference type="EMBL" id="MNPL01018677">
    <property type="protein sequence ID" value="OQR70043.1"/>
    <property type="molecule type" value="Genomic_DNA"/>
</dbReference>
<feature type="compositionally biased region" description="Polar residues" evidence="7">
    <location>
        <begin position="1252"/>
        <end position="1281"/>
    </location>
</feature>
<feature type="region of interest" description="Disordered" evidence="7">
    <location>
        <begin position="1237"/>
        <end position="1287"/>
    </location>
</feature>
<dbReference type="PRINTS" id="PR00503">
    <property type="entry name" value="BROMODOMAIN"/>
</dbReference>
<feature type="compositionally biased region" description="Gly residues" evidence="7">
    <location>
        <begin position="198"/>
        <end position="223"/>
    </location>
</feature>
<evidence type="ECO:0000256" key="3">
    <source>
        <dbReference type="ARBA" id="ARBA00023117"/>
    </source>
</evidence>
<feature type="region of interest" description="Disordered" evidence="7">
    <location>
        <begin position="1103"/>
        <end position="1156"/>
    </location>
</feature>
<dbReference type="GO" id="GO:0005634">
    <property type="term" value="C:nucleus"/>
    <property type="evidence" value="ECO:0007669"/>
    <property type="project" value="UniProtKB-SubCell"/>
</dbReference>
<keyword evidence="4" id="KW-0804">Transcription</keyword>
<feature type="region of interest" description="Disordered" evidence="7">
    <location>
        <begin position="951"/>
        <end position="972"/>
    </location>
</feature>
<feature type="compositionally biased region" description="Low complexity" evidence="7">
    <location>
        <begin position="1142"/>
        <end position="1153"/>
    </location>
</feature>
<feature type="compositionally biased region" description="Low complexity" evidence="7">
    <location>
        <begin position="1110"/>
        <end position="1134"/>
    </location>
</feature>
<dbReference type="Pfam" id="PF12024">
    <property type="entry name" value="DUF3512"/>
    <property type="match status" value="1"/>
</dbReference>
<feature type="compositionally biased region" description="Low complexity" evidence="7">
    <location>
        <begin position="951"/>
        <end position="967"/>
    </location>
</feature>
<feature type="compositionally biased region" description="Basic residues" evidence="7">
    <location>
        <begin position="1"/>
        <end position="11"/>
    </location>
</feature>
<dbReference type="InParanoid" id="A0A1V9X9H4"/>
<keyword evidence="10" id="KW-1185">Reference proteome</keyword>
<feature type="compositionally biased region" description="Gly residues" evidence="7">
    <location>
        <begin position="120"/>
        <end position="138"/>
    </location>
</feature>
<comment type="subcellular location">
    <subcellularLocation>
        <location evidence="1">Nucleus</location>
    </subcellularLocation>
</comment>
<evidence type="ECO:0000313" key="9">
    <source>
        <dbReference type="EMBL" id="OQR70043.1"/>
    </source>
</evidence>
<keyword evidence="3 6" id="KW-0103">Bromodomain</keyword>
<evidence type="ECO:0000256" key="5">
    <source>
        <dbReference type="ARBA" id="ARBA00023242"/>
    </source>
</evidence>